<accession>A0A0D6DTS4</accession>
<sequence>MTNVIELPTPHPSNTVLKDEQVAPVKMIYCKISTLPKLFNVSKATCYRFIKEAEEMPEFTGRICVDVSATMTLVHIDTFVEFLRSKHKKYL</sequence>
<proteinExistence type="predicted"/>
<dbReference type="AlphaFoldDB" id="A0A0D6DTS4"/>
<protein>
    <submittedName>
        <fullName evidence="1">Uncharacterized protein</fullName>
    </submittedName>
</protein>
<name>A0A0D6DTS4_9STAP</name>
<evidence type="ECO:0000313" key="1">
    <source>
        <dbReference type="EMBL" id="CEJ95846.1"/>
    </source>
</evidence>
<dbReference type="EMBL" id="LN680996">
    <property type="protein sequence ID" value="CEJ95846.1"/>
    <property type="molecule type" value="Genomic_DNA"/>
</dbReference>
<organism evidence="1">
    <name type="scientific">Mammaliicoccus fleurettii</name>
    <dbReference type="NCBI Taxonomy" id="150056"/>
    <lineage>
        <taxon>Bacteria</taxon>
        <taxon>Bacillati</taxon>
        <taxon>Bacillota</taxon>
        <taxon>Bacilli</taxon>
        <taxon>Bacillales</taxon>
        <taxon>Staphylococcaceae</taxon>
        <taxon>Mammaliicoccus</taxon>
    </lineage>
</organism>
<reference evidence="1" key="1">
    <citation type="submission" date="2014-11" db="EMBL/GenBank/DDBJ databases">
        <authorList>
            <person name="Wipf J."/>
        </authorList>
    </citation>
    <scope>NUCLEOTIDE SEQUENCE</scope>
    <source>
        <strain evidence="1">JW205</strain>
    </source>
</reference>
<reference evidence="1" key="2">
    <citation type="journal article" date="2015" name="Antimicrob. Agents Chemother.">
        <title>The new macrolide-lincosamide-streptogramin B resistance gene erm(45) is located within a genomic island in Staphylococcus fleurettii.</title>
        <authorList>
            <person name="Wipf J.R."/>
            <person name="Schwendener S."/>
            <person name="Nielsen J.B."/>
            <person name="Westh H."/>
            <person name="Perreten V."/>
        </authorList>
    </citation>
    <scope>NUCLEOTIDE SEQUENCE</scope>
    <source>
        <strain evidence="1">JW205</strain>
    </source>
</reference>